<evidence type="ECO:0000259" key="1">
    <source>
        <dbReference type="Pfam" id="PF12146"/>
    </source>
</evidence>
<dbReference type="InterPro" id="IPR029058">
    <property type="entry name" value="AB_hydrolase_fold"/>
</dbReference>
<dbReference type="STRING" id="1797995.A2242_02310"/>
<dbReference type="Proteomes" id="UP000178925">
    <property type="component" value="Unassembled WGS sequence"/>
</dbReference>
<dbReference type="Gene3D" id="3.40.50.1820">
    <property type="entry name" value="alpha/beta hydrolase"/>
    <property type="match status" value="1"/>
</dbReference>
<reference evidence="2 3" key="1">
    <citation type="journal article" date="2016" name="Nat. Commun.">
        <title>Thousands of microbial genomes shed light on interconnected biogeochemical processes in an aquifer system.</title>
        <authorList>
            <person name="Anantharaman K."/>
            <person name="Brown C.T."/>
            <person name="Hug L.A."/>
            <person name="Sharon I."/>
            <person name="Castelle C.J."/>
            <person name="Probst A.J."/>
            <person name="Thomas B.C."/>
            <person name="Singh A."/>
            <person name="Wilkins M.J."/>
            <person name="Karaoz U."/>
            <person name="Brodie E.L."/>
            <person name="Williams K.H."/>
            <person name="Hubbard S.S."/>
            <person name="Banfield J.F."/>
        </authorList>
    </citation>
    <scope>NUCLEOTIDE SEQUENCE [LARGE SCALE GENOMIC DNA]</scope>
</reference>
<proteinExistence type="predicted"/>
<dbReference type="AlphaFoldDB" id="A0A1F5SNJ3"/>
<name>A0A1F5SNJ3_9BACT</name>
<sequence>MQKIFIKNRKNQNLAVVVEETVRAKGLAFVMHGLGGFKEQSHIQTFVKAFKKENFSVVYFDTTNTFGESDGNYEDATTTNYFEDLEDVIDWAKTQSWYQEPFWLCGHSLGGMCTLLYAQKHFDKVAALAPISTAVSKKLSLETETKESLAKWERTGIQERESASKPGLIKRLKWSYMQDALKYDVLPGAHKLAMPVLLIVGEQDNRTLPAHQKILFDALPGPKEFHVIKGAPHTFREPAHLAQIEKILRAWIQRIG</sequence>
<dbReference type="SUPFAM" id="SSF53474">
    <property type="entry name" value="alpha/beta-Hydrolases"/>
    <property type="match status" value="1"/>
</dbReference>
<organism evidence="2 3">
    <name type="scientific">Candidatus Falkowbacteria bacterium RIFOXYA2_FULL_47_9</name>
    <dbReference type="NCBI Taxonomy" id="1797995"/>
    <lineage>
        <taxon>Bacteria</taxon>
        <taxon>Candidatus Falkowiibacteriota</taxon>
    </lineage>
</organism>
<evidence type="ECO:0000313" key="3">
    <source>
        <dbReference type="Proteomes" id="UP000178925"/>
    </source>
</evidence>
<evidence type="ECO:0000313" key="2">
    <source>
        <dbReference type="EMBL" id="OGF28260.1"/>
    </source>
</evidence>
<dbReference type="EMBL" id="MFGC01000015">
    <property type="protein sequence ID" value="OGF28260.1"/>
    <property type="molecule type" value="Genomic_DNA"/>
</dbReference>
<comment type="caution">
    <text evidence="2">The sequence shown here is derived from an EMBL/GenBank/DDBJ whole genome shotgun (WGS) entry which is preliminary data.</text>
</comment>
<dbReference type="Pfam" id="PF12146">
    <property type="entry name" value="Hydrolase_4"/>
    <property type="match status" value="1"/>
</dbReference>
<feature type="domain" description="Serine aminopeptidase S33" evidence="1">
    <location>
        <begin position="24"/>
        <end position="153"/>
    </location>
</feature>
<dbReference type="InterPro" id="IPR022742">
    <property type="entry name" value="Hydrolase_4"/>
</dbReference>
<protein>
    <recommendedName>
        <fullName evidence="1">Serine aminopeptidase S33 domain-containing protein</fullName>
    </recommendedName>
</protein>
<gene>
    <name evidence="2" type="ORF">A2242_02310</name>
</gene>
<dbReference type="PANTHER" id="PTHR11614">
    <property type="entry name" value="PHOSPHOLIPASE-RELATED"/>
    <property type="match status" value="1"/>
</dbReference>
<dbReference type="InterPro" id="IPR051044">
    <property type="entry name" value="MAG_DAG_Lipase"/>
</dbReference>
<accession>A0A1F5SNJ3</accession>